<comment type="caution">
    <text evidence="1">The sequence shown here is derived from an EMBL/GenBank/DDBJ whole genome shotgun (WGS) entry which is preliminary data.</text>
</comment>
<dbReference type="SUPFAM" id="SSF51126">
    <property type="entry name" value="Pectin lyase-like"/>
    <property type="match status" value="1"/>
</dbReference>
<dbReference type="InterPro" id="IPR011050">
    <property type="entry name" value="Pectin_lyase_fold/virulence"/>
</dbReference>
<protein>
    <submittedName>
        <fullName evidence="1">Uncharacterized protein</fullName>
    </submittedName>
</protein>
<sequence length="144" mass="16480">MMNSNLFKSRYHWLFTLLVPSALLSQKWYVNDENRTGDVFTTAIGSKYNSGKTNDAPHNSLTYILQNAKKGDTVFIDFGNYPEISSNGTILIPKPESVTIVVYTDMPQLKNEFPKDIKATAEEFYILNDKPVSREEYLKSKSKR</sequence>
<accession>A0A552M1H4</accession>
<dbReference type="EMBL" id="SFAP01000085">
    <property type="protein sequence ID" value="TRV26314.1"/>
    <property type="molecule type" value="Genomic_DNA"/>
</dbReference>
<dbReference type="Proteomes" id="UP000318616">
    <property type="component" value="Unassembled WGS sequence"/>
</dbReference>
<evidence type="ECO:0000313" key="2">
    <source>
        <dbReference type="Proteomes" id="UP000318616"/>
    </source>
</evidence>
<evidence type="ECO:0000313" key="1">
    <source>
        <dbReference type="EMBL" id="TRV26314.1"/>
    </source>
</evidence>
<gene>
    <name evidence="1" type="ORF">EWV88_06610</name>
</gene>
<name>A0A552M1H4_9CHRO</name>
<reference evidence="1 2" key="1">
    <citation type="submission" date="2019-01" db="EMBL/GenBank/DDBJ databases">
        <title>Coherence of Microcystis species and biogeography revealed through population genomics.</title>
        <authorList>
            <person name="Perez-Carrascal O.M."/>
            <person name="Terrat Y."/>
            <person name="Giani A."/>
            <person name="Fortin N."/>
            <person name="Tromas N."/>
            <person name="Shapiro B.J."/>
        </authorList>
    </citation>
    <scope>NUCLEOTIDE SEQUENCE [LARGE SCALE GENOMIC DNA]</scope>
    <source>
        <strain evidence="1">Mw_MB_S_20031200_S109D</strain>
    </source>
</reference>
<organism evidence="1 2">
    <name type="scientific">Microcystis wesenbergii Mw_MB_S_20031200_S109D</name>
    <dbReference type="NCBI Taxonomy" id="2486241"/>
    <lineage>
        <taxon>Bacteria</taxon>
        <taxon>Bacillati</taxon>
        <taxon>Cyanobacteriota</taxon>
        <taxon>Cyanophyceae</taxon>
        <taxon>Oscillatoriophycideae</taxon>
        <taxon>Chroococcales</taxon>
        <taxon>Microcystaceae</taxon>
        <taxon>Microcystis</taxon>
    </lineage>
</organism>
<dbReference type="AlphaFoldDB" id="A0A552M1H4"/>
<proteinExistence type="predicted"/>